<dbReference type="AlphaFoldDB" id="A0ABD5RLZ8"/>
<keyword evidence="4 5" id="KW-0472">Membrane</keyword>
<dbReference type="InterPro" id="IPR019533">
    <property type="entry name" value="Peptidase_S26"/>
</dbReference>
<dbReference type="InterPro" id="IPR001733">
    <property type="entry name" value="Peptidase_S26B"/>
</dbReference>
<dbReference type="RefSeq" id="WP_247414213.1">
    <property type="nucleotide sequence ID" value="NZ_JALLGW010000001.1"/>
</dbReference>
<evidence type="ECO:0000313" key="6">
    <source>
        <dbReference type="EMBL" id="MFC5971309.1"/>
    </source>
</evidence>
<evidence type="ECO:0000256" key="2">
    <source>
        <dbReference type="ARBA" id="ARBA00022692"/>
    </source>
</evidence>
<protein>
    <submittedName>
        <fullName evidence="6">S26 family signal peptidase</fullName>
    </submittedName>
</protein>
<reference evidence="6 7" key="1">
    <citation type="journal article" date="2019" name="Int. J. Syst. Evol. Microbiol.">
        <title>The Global Catalogue of Microorganisms (GCM) 10K type strain sequencing project: providing services to taxonomists for standard genome sequencing and annotation.</title>
        <authorList>
            <consortium name="The Broad Institute Genomics Platform"/>
            <consortium name="The Broad Institute Genome Sequencing Center for Infectious Disease"/>
            <person name="Wu L."/>
            <person name="Ma J."/>
        </authorList>
    </citation>
    <scope>NUCLEOTIDE SEQUENCE [LARGE SCALE GENOMIC DNA]</scope>
    <source>
        <strain evidence="6 7">CGMCC 1.12543</strain>
    </source>
</reference>
<gene>
    <name evidence="6" type="ORF">ACFPYI_08215</name>
</gene>
<dbReference type="GO" id="GO:0016020">
    <property type="term" value="C:membrane"/>
    <property type="evidence" value="ECO:0007669"/>
    <property type="project" value="UniProtKB-SubCell"/>
</dbReference>
<dbReference type="CDD" id="cd06530">
    <property type="entry name" value="S26_SPase_I"/>
    <property type="match status" value="1"/>
</dbReference>
<dbReference type="Proteomes" id="UP001596099">
    <property type="component" value="Unassembled WGS sequence"/>
</dbReference>
<evidence type="ECO:0000313" key="7">
    <source>
        <dbReference type="Proteomes" id="UP001596099"/>
    </source>
</evidence>
<feature type="transmembrane region" description="Helical" evidence="5">
    <location>
        <begin position="34"/>
        <end position="55"/>
    </location>
</feature>
<dbReference type="EMBL" id="JBHSQH010000001">
    <property type="protein sequence ID" value="MFC5971309.1"/>
    <property type="molecule type" value="Genomic_DNA"/>
</dbReference>
<dbReference type="PANTHER" id="PTHR10806:SF6">
    <property type="entry name" value="SIGNAL PEPTIDASE COMPLEX CATALYTIC SUBUNIT SEC11"/>
    <property type="match status" value="1"/>
</dbReference>
<evidence type="ECO:0000256" key="4">
    <source>
        <dbReference type="ARBA" id="ARBA00023136"/>
    </source>
</evidence>
<keyword evidence="2 5" id="KW-0812">Transmembrane</keyword>
<evidence type="ECO:0000256" key="1">
    <source>
        <dbReference type="ARBA" id="ARBA00004370"/>
    </source>
</evidence>
<evidence type="ECO:0000256" key="5">
    <source>
        <dbReference type="SAM" id="Phobius"/>
    </source>
</evidence>
<keyword evidence="7" id="KW-1185">Reference proteome</keyword>
<accession>A0ABD5RLZ8</accession>
<evidence type="ECO:0000256" key="3">
    <source>
        <dbReference type="ARBA" id="ARBA00022989"/>
    </source>
</evidence>
<dbReference type="InterPro" id="IPR036286">
    <property type="entry name" value="LexA/Signal_pep-like_sf"/>
</dbReference>
<comment type="subcellular location">
    <subcellularLocation>
        <location evidence="1">Membrane</location>
    </subcellularLocation>
</comment>
<comment type="caution">
    <text evidence="6">The sequence shown here is derived from an EMBL/GenBank/DDBJ whole genome shotgun (WGS) entry which is preliminary data.</text>
</comment>
<dbReference type="SUPFAM" id="SSF51306">
    <property type="entry name" value="LexA/Signal peptidase"/>
    <property type="match status" value="1"/>
</dbReference>
<organism evidence="6 7">
    <name type="scientific">Halomarina salina</name>
    <dbReference type="NCBI Taxonomy" id="1872699"/>
    <lineage>
        <taxon>Archaea</taxon>
        <taxon>Methanobacteriati</taxon>
        <taxon>Methanobacteriota</taxon>
        <taxon>Stenosarchaea group</taxon>
        <taxon>Halobacteria</taxon>
        <taxon>Halobacteriales</taxon>
        <taxon>Natronomonadaceae</taxon>
        <taxon>Halomarina</taxon>
    </lineage>
</organism>
<name>A0ABD5RLZ8_9EURY</name>
<keyword evidence="3 5" id="KW-1133">Transmembrane helix</keyword>
<dbReference type="PANTHER" id="PTHR10806">
    <property type="entry name" value="SIGNAL PEPTIDASE COMPLEX CATALYTIC SUBUNIT SEC11"/>
    <property type="match status" value="1"/>
</dbReference>
<sequence length="262" mass="28044">MKDPGEERDRPVGLGWIRWLFTTDHEAVVYVREVAGSVAAVALVGALLFAISGVWPPLVAIESESMEPHIEKGDLVFVMEEHRFADGAATMTGEGSTGIVTYATGQETGYAKFSEPGDVIVYRPDGSPSATPIIHRARFWVESGENWYDRANPDYVGRYQQCEADDDPSTDTALPACPAPNAGFITKGDNEATNGMYDQVAGIADDPVKPAWVIGTAEFRIPWLGHIRLLFGLLGGSVQTLATVAAGLTGALALAFDSRSGL</sequence>
<proteinExistence type="predicted"/>